<reference evidence="1 2" key="2">
    <citation type="journal article" date="2022" name="Mol. Ecol. Resour.">
        <title>The genomes of chicory, endive, great burdock and yacon provide insights into Asteraceae paleo-polyploidization history and plant inulin production.</title>
        <authorList>
            <person name="Fan W."/>
            <person name="Wang S."/>
            <person name="Wang H."/>
            <person name="Wang A."/>
            <person name="Jiang F."/>
            <person name="Liu H."/>
            <person name="Zhao H."/>
            <person name="Xu D."/>
            <person name="Zhang Y."/>
        </authorList>
    </citation>
    <scope>NUCLEOTIDE SEQUENCE [LARGE SCALE GENOMIC DNA]</scope>
    <source>
        <strain evidence="2">cv. Punajuju</strain>
        <tissue evidence="1">Leaves</tissue>
    </source>
</reference>
<organism evidence="1 2">
    <name type="scientific">Cichorium intybus</name>
    <name type="common">Chicory</name>
    <dbReference type="NCBI Taxonomy" id="13427"/>
    <lineage>
        <taxon>Eukaryota</taxon>
        <taxon>Viridiplantae</taxon>
        <taxon>Streptophyta</taxon>
        <taxon>Embryophyta</taxon>
        <taxon>Tracheophyta</taxon>
        <taxon>Spermatophyta</taxon>
        <taxon>Magnoliopsida</taxon>
        <taxon>eudicotyledons</taxon>
        <taxon>Gunneridae</taxon>
        <taxon>Pentapetalae</taxon>
        <taxon>asterids</taxon>
        <taxon>campanulids</taxon>
        <taxon>Asterales</taxon>
        <taxon>Asteraceae</taxon>
        <taxon>Cichorioideae</taxon>
        <taxon>Cichorieae</taxon>
        <taxon>Cichoriinae</taxon>
        <taxon>Cichorium</taxon>
    </lineage>
</organism>
<comment type="caution">
    <text evidence="1">The sequence shown here is derived from an EMBL/GenBank/DDBJ whole genome shotgun (WGS) entry which is preliminary data.</text>
</comment>
<dbReference type="EMBL" id="CM042011">
    <property type="protein sequence ID" value="KAI3768626.1"/>
    <property type="molecule type" value="Genomic_DNA"/>
</dbReference>
<reference evidence="2" key="1">
    <citation type="journal article" date="2022" name="Mol. Ecol. Resour.">
        <title>The genomes of chicory, endive, great burdock and yacon provide insights into Asteraceae palaeo-polyploidization history and plant inulin production.</title>
        <authorList>
            <person name="Fan W."/>
            <person name="Wang S."/>
            <person name="Wang H."/>
            <person name="Wang A."/>
            <person name="Jiang F."/>
            <person name="Liu H."/>
            <person name="Zhao H."/>
            <person name="Xu D."/>
            <person name="Zhang Y."/>
        </authorList>
    </citation>
    <scope>NUCLEOTIDE SEQUENCE [LARGE SCALE GENOMIC DNA]</scope>
    <source>
        <strain evidence="2">cv. Punajuju</strain>
    </source>
</reference>
<dbReference type="Proteomes" id="UP001055811">
    <property type="component" value="Linkage Group LG03"/>
</dbReference>
<keyword evidence="2" id="KW-1185">Reference proteome</keyword>
<name>A0ACB9FD63_CICIN</name>
<sequence length="97" mass="10314">MSSSKTPPSGISTLNVVIHHVTILAPHDSPNTDGIDLDSSSHVGIEDSYISMGDDLVAVKNRWDEYGCPTNDITIRRLTGSSRFTGIAVGSETSGRV</sequence>
<protein>
    <submittedName>
        <fullName evidence="1">Uncharacterized protein</fullName>
    </submittedName>
</protein>
<gene>
    <name evidence="1" type="ORF">L2E82_19456</name>
</gene>
<evidence type="ECO:0000313" key="1">
    <source>
        <dbReference type="EMBL" id="KAI3768626.1"/>
    </source>
</evidence>
<proteinExistence type="predicted"/>
<evidence type="ECO:0000313" key="2">
    <source>
        <dbReference type="Proteomes" id="UP001055811"/>
    </source>
</evidence>
<accession>A0ACB9FD63</accession>